<feature type="transmembrane region" description="Helical" evidence="6">
    <location>
        <begin position="177"/>
        <end position="198"/>
    </location>
</feature>
<proteinExistence type="predicted"/>
<dbReference type="InterPro" id="IPR037721">
    <property type="entry name" value="Ferlin"/>
</dbReference>
<dbReference type="InterPro" id="IPR032362">
    <property type="entry name" value="Ferlin_C"/>
</dbReference>
<evidence type="ECO:0000259" key="7">
    <source>
        <dbReference type="Pfam" id="PF16165"/>
    </source>
</evidence>
<feature type="non-terminal residue" evidence="8">
    <location>
        <position position="1"/>
    </location>
</feature>
<reference evidence="8" key="1">
    <citation type="submission" date="2015-12" db="EMBL/GenBank/DDBJ databases">
        <title>De novo transcriptome assembly of four potential Pierce s Disease insect vectors from Arizona vineyards.</title>
        <authorList>
            <person name="Tassone E.E."/>
        </authorList>
    </citation>
    <scope>NUCLEOTIDE SEQUENCE</scope>
</reference>
<name>A0A1B6E5E2_9HEMI</name>
<dbReference type="Gene3D" id="2.60.40.150">
    <property type="entry name" value="C2 domain"/>
    <property type="match status" value="1"/>
</dbReference>
<gene>
    <name evidence="8" type="ORF">g.2406</name>
</gene>
<dbReference type="AlphaFoldDB" id="A0A1B6E5E2"/>
<dbReference type="EMBL" id="GEDC01004184">
    <property type="protein sequence ID" value="JAS33114.1"/>
    <property type="molecule type" value="Transcribed_RNA"/>
</dbReference>
<comment type="subcellular location">
    <subcellularLocation>
        <location evidence="1">Membrane</location>
    </subcellularLocation>
</comment>
<sequence>NWRFIFPFSYVFHEEKMVISKRKVLDITAGEYKVPAILNLQVWDSDRIAPNDFIGTLSLELCCMPRGARSWRRCMMQKQLGLENTIDLFSVRRTRGWWSFSNFKSSKAVTTGYVEAELYLLTEEEAKLMPAGLGRKEPNALPKPYRPEYKFRVWMAPLYLLNHVLCKTHRKKALTCLFFTAMCLFFFIALYSVPVFIIKRIIGAK</sequence>
<keyword evidence="3" id="KW-0677">Repeat</keyword>
<evidence type="ECO:0000256" key="5">
    <source>
        <dbReference type="ARBA" id="ARBA00023136"/>
    </source>
</evidence>
<dbReference type="GO" id="GO:0016020">
    <property type="term" value="C:membrane"/>
    <property type="evidence" value="ECO:0007669"/>
    <property type="project" value="UniProtKB-SubCell"/>
</dbReference>
<feature type="domain" description="Ferlin C-terminal" evidence="7">
    <location>
        <begin position="100"/>
        <end position="200"/>
    </location>
</feature>
<evidence type="ECO:0000256" key="2">
    <source>
        <dbReference type="ARBA" id="ARBA00022692"/>
    </source>
</evidence>
<organism evidence="8">
    <name type="scientific">Clastoptera arizonana</name>
    <name type="common">Arizona spittle bug</name>
    <dbReference type="NCBI Taxonomy" id="38151"/>
    <lineage>
        <taxon>Eukaryota</taxon>
        <taxon>Metazoa</taxon>
        <taxon>Ecdysozoa</taxon>
        <taxon>Arthropoda</taxon>
        <taxon>Hexapoda</taxon>
        <taxon>Insecta</taxon>
        <taxon>Pterygota</taxon>
        <taxon>Neoptera</taxon>
        <taxon>Paraneoptera</taxon>
        <taxon>Hemiptera</taxon>
        <taxon>Auchenorrhyncha</taxon>
        <taxon>Cercopoidea</taxon>
        <taxon>Clastopteridae</taxon>
        <taxon>Clastoptera</taxon>
    </lineage>
</organism>
<evidence type="ECO:0000256" key="4">
    <source>
        <dbReference type="ARBA" id="ARBA00022989"/>
    </source>
</evidence>
<dbReference type="PANTHER" id="PTHR12546:SF60">
    <property type="entry name" value="MISFIRE, ISOFORM F"/>
    <property type="match status" value="1"/>
</dbReference>
<dbReference type="Pfam" id="PF16165">
    <property type="entry name" value="Ferlin_C"/>
    <property type="match status" value="1"/>
</dbReference>
<keyword evidence="4 6" id="KW-1133">Transmembrane helix</keyword>
<keyword evidence="5 6" id="KW-0472">Membrane</keyword>
<keyword evidence="2 6" id="KW-0812">Transmembrane</keyword>
<dbReference type="SUPFAM" id="SSF49562">
    <property type="entry name" value="C2 domain (Calcium/lipid-binding domain, CaLB)"/>
    <property type="match status" value="1"/>
</dbReference>
<protein>
    <recommendedName>
        <fullName evidence="7">Ferlin C-terminal domain-containing protein</fullName>
    </recommendedName>
</protein>
<evidence type="ECO:0000256" key="1">
    <source>
        <dbReference type="ARBA" id="ARBA00004370"/>
    </source>
</evidence>
<evidence type="ECO:0000313" key="8">
    <source>
        <dbReference type="EMBL" id="JAS33114.1"/>
    </source>
</evidence>
<accession>A0A1B6E5E2</accession>
<dbReference type="PANTHER" id="PTHR12546">
    <property type="entry name" value="FER-1-LIKE"/>
    <property type="match status" value="1"/>
</dbReference>
<evidence type="ECO:0000256" key="6">
    <source>
        <dbReference type="SAM" id="Phobius"/>
    </source>
</evidence>
<dbReference type="InterPro" id="IPR035892">
    <property type="entry name" value="C2_domain_sf"/>
</dbReference>
<evidence type="ECO:0000256" key="3">
    <source>
        <dbReference type="ARBA" id="ARBA00022737"/>
    </source>
</evidence>
<dbReference type="GO" id="GO:0007009">
    <property type="term" value="P:plasma membrane organization"/>
    <property type="evidence" value="ECO:0007669"/>
    <property type="project" value="TreeGrafter"/>
</dbReference>